<dbReference type="Pfam" id="PF09534">
    <property type="entry name" value="Trp_oprn_chp"/>
    <property type="match status" value="1"/>
</dbReference>
<sequence>MNTRYVCPAVFGLSGLASWLLARLPWMHATVNDDKAGDSVEVLSGAAWATELQIASFALIAFLLVALVTKSAGRRVTGVLAALAGAVLAYSPIMLLTAGADSDRVWNILATGAVSAKATDPVRISHWAEITGVDVSAIGPGCTVVAAAAAIAAGVILAMRPGKDTKKADMLEATGTRRQQLESDIEAAPDSERVMWDALDEGIDLTGRDEDRG</sequence>
<keyword evidence="1" id="KW-0472">Membrane</keyword>
<dbReference type="NCBIfam" id="TIGR02234">
    <property type="entry name" value="trp_oprn_chp"/>
    <property type="match status" value="1"/>
</dbReference>
<keyword evidence="1" id="KW-0812">Transmembrane</keyword>
<feature type="transmembrane region" description="Helical" evidence="1">
    <location>
        <begin position="46"/>
        <end position="67"/>
    </location>
</feature>
<accession>A0A7T4EDN0</accession>
<feature type="transmembrane region" description="Helical" evidence="1">
    <location>
        <begin position="79"/>
        <end position="100"/>
    </location>
</feature>
<dbReference type="InterPro" id="IPR019051">
    <property type="entry name" value="Trp_biosyn_TM_oprn/chp"/>
</dbReference>
<dbReference type="OrthoDB" id="4372702at2"/>
<dbReference type="InterPro" id="IPR011746">
    <property type="entry name" value="Trp_synth-assoc_CHP"/>
</dbReference>
<dbReference type="AlphaFoldDB" id="A0A7T4EDN0"/>
<proteinExistence type="predicted"/>
<evidence type="ECO:0000313" key="3">
    <source>
        <dbReference type="Proteomes" id="UP000596145"/>
    </source>
</evidence>
<dbReference type="RefSeq" id="WP_084036999.1">
    <property type="nucleotide sequence ID" value="NZ_CP066007.1"/>
</dbReference>
<dbReference type="EMBL" id="CP066007">
    <property type="protein sequence ID" value="QQB45462.1"/>
    <property type="molecule type" value="Genomic_DNA"/>
</dbReference>
<reference evidence="2 3" key="1">
    <citation type="submission" date="2020-12" db="EMBL/GenBank/DDBJ databases">
        <title>FDA dAtabase for Regulatory Grade micrObial Sequences (FDA-ARGOS): Supporting development and validation of Infectious Disease Dx tests.</title>
        <authorList>
            <person name="Sproer C."/>
            <person name="Gronow S."/>
            <person name="Severitt S."/>
            <person name="Schroder I."/>
            <person name="Tallon L."/>
            <person name="Sadzewicz L."/>
            <person name="Zhao X."/>
            <person name="Boylan J."/>
            <person name="Ott S."/>
            <person name="Bowen H."/>
            <person name="Vavikolanu K."/>
            <person name="Mehta A."/>
            <person name="Aluvathingal J."/>
            <person name="Nadendla S."/>
            <person name="Lowell S."/>
            <person name="Myers T."/>
            <person name="Yan Y."/>
            <person name="Sichtig H."/>
        </authorList>
    </citation>
    <scope>NUCLEOTIDE SEQUENCE [LARGE SCALE GENOMIC DNA]</scope>
    <source>
        <strain evidence="2 3">FDAARGOS_1053</strain>
    </source>
</reference>
<protein>
    <submittedName>
        <fullName evidence="2">TIGR02234 family membrane protein</fullName>
    </submittedName>
</protein>
<organism evidence="2 3">
    <name type="scientific">Corynebacterium glucuronolyticum</name>
    <dbReference type="NCBI Taxonomy" id="39791"/>
    <lineage>
        <taxon>Bacteria</taxon>
        <taxon>Bacillati</taxon>
        <taxon>Actinomycetota</taxon>
        <taxon>Actinomycetes</taxon>
        <taxon>Mycobacteriales</taxon>
        <taxon>Corynebacteriaceae</taxon>
        <taxon>Corynebacterium</taxon>
    </lineage>
</organism>
<keyword evidence="1" id="KW-1133">Transmembrane helix</keyword>
<name>A0A7T4EDN0_9CORY</name>
<evidence type="ECO:0000256" key="1">
    <source>
        <dbReference type="SAM" id="Phobius"/>
    </source>
</evidence>
<evidence type="ECO:0000313" key="2">
    <source>
        <dbReference type="EMBL" id="QQB45462.1"/>
    </source>
</evidence>
<dbReference type="Proteomes" id="UP000596145">
    <property type="component" value="Chromosome"/>
</dbReference>
<gene>
    <name evidence="2" type="ORF">I6I10_07990</name>
</gene>
<feature type="transmembrane region" description="Helical" evidence="1">
    <location>
        <begin position="137"/>
        <end position="158"/>
    </location>
</feature>
<dbReference type="GeneID" id="92760385"/>